<protein>
    <submittedName>
        <fullName evidence="2">Arylmalonate decarboxylase</fullName>
    </submittedName>
</protein>
<accession>A0ABW6XUD4</accession>
<feature type="region of interest" description="Disordered" evidence="1">
    <location>
        <begin position="245"/>
        <end position="275"/>
    </location>
</feature>
<dbReference type="Pfam" id="PF17645">
    <property type="entry name" value="Amdase"/>
    <property type="match status" value="1"/>
</dbReference>
<name>A0ABW6XUD4_9ACTN</name>
<dbReference type="Gene3D" id="3.40.50.12500">
    <property type="match status" value="1"/>
</dbReference>
<dbReference type="Proteomes" id="UP001602370">
    <property type="component" value="Unassembled WGS sequence"/>
</dbReference>
<organism evidence="2 3">
    <name type="scientific">Streptomyces flavochromogenes</name>
    <dbReference type="NCBI Taxonomy" id="68199"/>
    <lineage>
        <taxon>Bacteria</taxon>
        <taxon>Bacillati</taxon>
        <taxon>Actinomycetota</taxon>
        <taxon>Actinomycetes</taxon>
        <taxon>Kitasatosporales</taxon>
        <taxon>Streptomycetaceae</taxon>
        <taxon>Streptomyces</taxon>
    </lineage>
</organism>
<dbReference type="InterPro" id="IPR053714">
    <property type="entry name" value="Iso_Racemase_Enz_sf"/>
</dbReference>
<evidence type="ECO:0000313" key="3">
    <source>
        <dbReference type="Proteomes" id="UP001602370"/>
    </source>
</evidence>
<sequence length="275" mass="28913">MALHSAPRLGVVVPSGNAAAEPEIGSLVSPSFNVHTSRFPVLPGKDLRGRLEKYNDVLPDVLGNFGGLRLDAAVVSCTGSHYLLTPDGDRALCAELSERVGAPVRSAALAILDTARAVGAERLVLVSPYEPWLTELSHAYWESAGLAVDRVVKIRAGARFSPYDVTTEELVAQVREAELPEDATLLFTGTGMFTFDALAELGRDSGRTLLTSNLASAWWARDALGLPADGPDAHPLLRRLAERTGARAGVPGAGRDAVPGRDADSAGRDAAVAVS</sequence>
<keyword evidence="3" id="KW-1185">Reference proteome</keyword>
<dbReference type="PANTHER" id="PTHR40267">
    <property type="entry name" value="BLR3294 PROTEIN"/>
    <property type="match status" value="1"/>
</dbReference>
<dbReference type="InterPro" id="IPR026286">
    <property type="entry name" value="MaiA/AMDase"/>
</dbReference>
<dbReference type="EMBL" id="JBIBDZ010000006">
    <property type="protein sequence ID" value="MFF5921101.1"/>
    <property type="molecule type" value="Genomic_DNA"/>
</dbReference>
<reference evidence="2 3" key="1">
    <citation type="submission" date="2024-10" db="EMBL/GenBank/DDBJ databases">
        <title>The Natural Products Discovery Center: Release of the First 8490 Sequenced Strains for Exploring Actinobacteria Biosynthetic Diversity.</title>
        <authorList>
            <person name="Kalkreuter E."/>
            <person name="Kautsar S.A."/>
            <person name="Yang D."/>
            <person name="Bader C.D."/>
            <person name="Teijaro C.N."/>
            <person name="Fluegel L."/>
            <person name="Davis C.M."/>
            <person name="Simpson J.R."/>
            <person name="Lauterbach L."/>
            <person name="Steele A.D."/>
            <person name="Gui C."/>
            <person name="Meng S."/>
            <person name="Li G."/>
            <person name="Viehrig K."/>
            <person name="Ye F."/>
            <person name="Su P."/>
            <person name="Kiefer A.F."/>
            <person name="Nichols A."/>
            <person name="Cepeda A.J."/>
            <person name="Yan W."/>
            <person name="Fan B."/>
            <person name="Jiang Y."/>
            <person name="Adhikari A."/>
            <person name="Zheng C.-J."/>
            <person name="Schuster L."/>
            <person name="Cowan T.M."/>
            <person name="Smanski M.J."/>
            <person name="Chevrette M.G."/>
            <person name="De Carvalho L.P.S."/>
            <person name="Shen B."/>
        </authorList>
    </citation>
    <scope>NUCLEOTIDE SEQUENCE [LARGE SCALE GENOMIC DNA]</scope>
    <source>
        <strain evidence="2 3">NPDC012605</strain>
    </source>
</reference>
<evidence type="ECO:0000313" key="2">
    <source>
        <dbReference type="EMBL" id="MFF5921101.1"/>
    </source>
</evidence>
<gene>
    <name evidence="2" type="ORF">ACFY8C_22560</name>
</gene>
<evidence type="ECO:0000256" key="1">
    <source>
        <dbReference type="SAM" id="MobiDB-lite"/>
    </source>
</evidence>
<feature type="compositionally biased region" description="Basic and acidic residues" evidence="1">
    <location>
        <begin position="258"/>
        <end position="267"/>
    </location>
</feature>
<dbReference type="RefSeq" id="WP_388308621.1">
    <property type="nucleotide sequence ID" value="NZ_JBIBDZ010000006.1"/>
</dbReference>
<dbReference type="PANTHER" id="PTHR40267:SF1">
    <property type="entry name" value="BLR3294 PROTEIN"/>
    <property type="match status" value="1"/>
</dbReference>
<proteinExistence type="predicted"/>
<comment type="caution">
    <text evidence="2">The sequence shown here is derived from an EMBL/GenBank/DDBJ whole genome shotgun (WGS) entry which is preliminary data.</text>
</comment>